<comment type="caution">
    <text evidence="3">The sequence shown here is derived from an EMBL/GenBank/DDBJ whole genome shotgun (WGS) entry which is preliminary data.</text>
</comment>
<keyword evidence="1" id="KW-0472">Membrane</keyword>
<evidence type="ECO:0000256" key="1">
    <source>
        <dbReference type="SAM" id="Phobius"/>
    </source>
</evidence>
<dbReference type="InterPro" id="IPR009936">
    <property type="entry name" value="DUF1468"/>
</dbReference>
<proteinExistence type="predicted"/>
<feature type="domain" description="DUF1468" evidence="2">
    <location>
        <begin position="14"/>
        <end position="150"/>
    </location>
</feature>
<keyword evidence="1" id="KW-0812">Transmembrane</keyword>
<accession>A0A7Y9EUC2</accession>
<evidence type="ECO:0000259" key="2">
    <source>
        <dbReference type="Pfam" id="PF07331"/>
    </source>
</evidence>
<dbReference type="EMBL" id="JACCBH010000001">
    <property type="protein sequence ID" value="NYD54119.1"/>
    <property type="molecule type" value="Genomic_DNA"/>
</dbReference>
<name>A0A7Y9EUC2_9MICO</name>
<evidence type="ECO:0000313" key="4">
    <source>
        <dbReference type="Proteomes" id="UP000552045"/>
    </source>
</evidence>
<keyword evidence="4" id="KW-1185">Reference proteome</keyword>
<gene>
    <name evidence="3" type="ORF">BKA02_001174</name>
</gene>
<organism evidence="3 4">
    <name type="scientific">Microbacterium pseudoresistens</name>
    <dbReference type="NCBI Taxonomy" id="640634"/>
    <lineage>
        <taxon>Bacteria</taxon>
        <taxon>Bacillati</taxon>
        <taxon>Actinomycetota</taxon>
        <taxon>Actinomycetes</taxon>
        <taxon>Micrococcales</taxon>
        <taxon>Microbacteriaceae</taxon>
        <taxon>Microbacterium</taxon>
    </lineage>
</organism>
<sequence>MGIIGTKRRGRIVVGAAGAIIGAIYLIMAFQLSMGRPAAPGPGVFPVVVGIFLIVASIGMILEAVVSSALEGDIEFPRGPALKRLAIFVGGTLAFIVLLPVLGLFLSAALYILLVIKALGRKGWLVPLIASAALSAIVAVSFVILLKVPLSILPPALHLL</sequence>
<reference evidence="3 4" key="1">
    <citation type="submission" date="2020-07" db="EMBL/GenBank/DDBJ databases">
        <title>Sequencing the genomes of 1000 actinobacteria strains.</title>
        <authorList>
            <person name="Klenk H.-P."/>
        </authorList>
    </citation>
    <scope>NUCLEOTIDE SEQUENCE [LARGE SCALE GENOMIC DNA]</scope>
    <source>
        <strain evidence="3 4">DSM 22185</strain>
    </source>
</reference>
<dbReference type="AlphaFoldDB" id="A0A7Y9EUC2"/>
<dbReference type="Proteomes" id="UP000552045">
    <property type="component" value="Unassembled WGS sequence"/>
</dbReference>
<protein>
    <submittedName>
        <fullName evidence="3">Putative membrane protein</fullName>
    </submittedName>
</protein>
<keyword evidence="1" id="KW-1133">Transmembrane helix</keyword>
<feature type="transmembrane region" description="Helical" evidence="1">
    <location>
        <begin position="85"/>
        <end position="112"/>
    </location>
</feature>
<evidence type="ECO:0000313" key="3">
    <source>
        <dbReference type="EMBL" id="NYD54119.1"/>
    </source>
</evidence>
<feature type="transmembrane region" description="Helical" evidence="1">
    <location>
        <begin position="124"/>
        <end position="146"/>
    </location>
</feature>
<feature type="transmembrane region" description="Helical" evidence="1">
    <location>
        <begin position="12"/>
        <end position="32"/>
    </location>
</feature>
<dbReference type="RefSeq" id="WP_179432181.1">
    <property type="nucleotide sequence ID" value="NZ_BAABLC010000001.1"/>
</dbReference>
<feature type="transmembrane region" description="Helical" evidence="1">
    <location>
        <begin position="44"/>
        <end position="65"/>
    </location>
</feature>
<dbReference type="Pfam" id="PF07331">
    <property type="entry name" value="TctB"/>
    <property type="match status" value="1"/>
</dbReference>